<evidence type="ECO:0000256" key="3">
    <source>
        <dbReference type="ARBA" id="ARBA00023125"/>
    </source>
</evidence>
<dbReference type="GO" id="GO:0043565">
    <property type="term" value="F:sequence-specific DNA binding"/>
    <property type="evidence" value="ECO:0007669"/>
    <property type="project" value="InterPro"/>
</dbReference>
<feature type="modified residue" description="4-aspartylphosphate" evidence="6">
    <location>
        <position position="54"/>
    </location>
</feature>
<evidence type="ECO:0000259" key="7">
    <source>
        <dbReference type="PROSITE" id="PS01124"/>
    </source>
</evidence>
<dbReference type="InterPro" id="IPR018062">
    <property type="entry name" value="HTH_AraC-typ_CS"/>
</dbReference>
<feature type="domain" description="Response regulatory" evidence="8">
    <location>
        <begin position="3"/>
        <end position="119"/>
    </location>
</feature>
<evidence type="ECO:0000256" key="4">
    <source>
        <dbReference type="ARBA" id="ARBA00023163"/>
    </source>
</evidence>
<sequence>MFRLLIVDDEKNERDCLLYLIQNAQLPFEVREAENGADALRILEDWTADVILSDVQMPVMGGLEFLREACALYPETRVIIFSNYAEFEYAKAAMHLGVENYILKPVVPQELENTLNAVIEQITEERSASRLYQASMLQSALQLSIYGSMDPASLSEDLRTQLQSFRRMVLLNFPGAFLEKGYSRLCDGLRGTLGQEFVPLNLSPQALIFLKGNEQEDAHELGARICRCVQDTCGVSCCAAVSRPLPAYASLREAFSCLEQLMEQRFWNPSETVFSGTPGQPAASEVTEETDDDTLLNRIKDALAARDEERFTASLTPFFNKYRRQSNQSQIYVKFIFSNLIASLYPFLPEEEKRGGKTMDELISALYLQQDISQIIDMVQELARKVAGTFVESGRGLRRELVIVLDYIHQHYGQELSVELLASTVFLSPDYLSRIFKKAMGKSLYQYIRQFRMEKASELLRNTTKKVIDIGTETGYPNYSYFCQSFREYFGTSPDRYRQEAAHA</sequence>
<dbReference type="GO" id="GO:0003700">
    <property type="term" value="F:DNA-binding transcription factor activity"/>
    <property type="evidence" value="ECO:0007669"/>
    <property type="project" value="InterPro"/>
</dbReference>
<dbReference type="SMART" id="SM00342">
    <property type="entry name" value="HTH_ARAC"/>
    <property type="match status" value="1"/>
</dbReference>
<dbReference type="PANTHER" id="PTHR43280">
    <property type="entry name" value="ARAC-FAMILY TRANSCRIPTIONAL REGULATOR"/>
    <property type="match status" value="1"/>
</dbReference>
<keyword evidence="3" id="KW-0238">DNA-binding</keyword>
<evidence type="ECO:0000313" key="10">
    <source>
        <dbReference type="Proteomes" id="UP000824242"/>
    </source>
</evidence>
<dbReference type="Pfam" id="PF12833">
    <property type="entry name" value="HTH_18"/>
    <property type="match status" value="1"/>
</dbReference>
<dbReference type="Pfam" id="PF00072">
    <property type="entry name" value="Response_reg"/>
    <property type="match status" value="1"/>
</dbReference>
<keyword evidence="2" id="KW-0805">Transcription regulation</keyword>
<evidence type="ECO:0000256" key="1">
    <source>
        <dbReference type="ARBA" id="ARBA00018672"/>
    </source>
</evidence>
<comment type="function">
    <text evidence="5">May play the central regulatory role in sporulation. It may be an element of the effector pathway responsible for the activation of sporulation genes in response to nutritional stress. Spo0A may act in concert with spo0H (a sigma factor) to control the expression of some genes that are critical to the sporulation process.</text>
</comment>
<organism evidence="9 10">
    <name type="scientific">Candidatus Caccousia avicola</name>
    <dbReference type="NCBI Taxonomy" id="2840721"/>
    <lineage>
        <taxon>Bacteria</taxon>
        <taxon>Bacillati</taxon>
        <taxon>Bacillota</taxon>
        <taxon>Clostridia</taxon>
        <taxon>Eubacteriales</taxon>
        <taxon>Oscillospiraceae</taxon>
        <taxon>Oscillospiraceae incertae sedis</taxon>
        <taxon>Candidatus Caccousia</taxon>
    </lineage>
</organism>
<evidence type="ECO:0000256" key="2">
    <source>
        <dbReference type="ARBA" id="ARBA00023015"/>
    </source>
</evidence>
<evidence type="ECO:0000313" key="9">
    <source>
        <dbReference type="EMBL" id="HIR47009.1"/>
    </source>
</evidence>
<dbReference type="PRINTS" id="PR00032">
    <property type="entry name" value="HTHARAC"/>
</dbReference>
<dbReference type="InterPro" id="IPR001789">
    <property type="entry name" value="Sig_transdc_resp-reg_receiver"/>
</dbReference>
<dbReference type="PROSITE" id="PS50110">
    <property type="entry name" value="RESPONSE_REGULATORY"/>
    <property type="match status" value="1"/>
</dbReference>
<evidence type="ECO:0000256" key="5">
    <source>
        <dbReference type="ARBA" id="ARBA00024867"/>
    </source>
</evidence>
<gene>
    <name evidence="9" type="ORF">IAB89_05035</name>
</gene>
<name>A0A9D1DFI9_9FIRM</name>
<accession>A0A9D1DFI9</accession>
<evidence type="ECO:0000259" key="8">
    <source>
        <dbReference type="PROSITE" id="PS50110"/>
    </source>
</evidence>
<feature type="domain" description="HTH araC/xylS-type" evidence="7">
    <location>
        <begin position="402"/>
        <end position="500"/>
    </location>
</feature>
<dbReference type="SUPFAM" id="SSF52172">
    <property type="entry name" value="CheY-like"/>
    <property type="match status" value="1"/>
</dbReference>
<dbReference type="GO" id="GO:0000160">
    <property type="term" value="P:phosphorelay signal transduction system"/>
    <property type="evidence" value="ECO:0007669"/>
    <property type="project" value="InterPro"/>
</dbReference>
<dbReference type="PROSITE" id="PS01124">
    <property type="entry name" value="HTH_ARAC_FAMILY_2"/>
    <property type="match status" value="1"/>
</dbReference>
<proteinExistence type="predicted"/>
<dbReference type="PANTHER" id="PTHR43280:SF10">
    <property type="entry name" value="REGULATORY PROTEIN POCR"/>
    <property type="match status" value="1"/>
</dbReference>
<comment type="caution">
    <text evidence="9">The sequence shown here is derived from an EMBL/GenBank/DDBJ whole genome shotgun (WGS) entry which is preliminary data.</text>
</comment>
<reference evidence="9" key="2">
    <citation type="journal article" date="2021" name="PeerJ">
        <title>Extensive microbial diversity within the chicken gut microbiome revealed by metagenomics and culture.</title>
        <authorList>
            <person name="Gilroy R."/>
            <person name="Ravi A."/>
            <person name="Getino M."/>
            <person name="Pursley I."/>
            <person name="Horton D.L."/>
            <person name="Alikhan N.F."/>
            <person name="Baker D."/>
            <person name="Gharbi K."/>
            <person name="Hall N."/>
            <person name="Watson M."/>
            <person name="Adriaenssens E.M."/>
            <person name="Foster-Nyarko E."/>
            <person name="Jarju S."/>
            <person name="Secka A."/>
            <person name="Antonio M."/>
            <person name="Oren A."/>
            <person name="Chaudhuri R.R."/>
            <person name="La Ragione R."/>
            <person name="Hildebrand F."/>
            <person name="Pallen M.J."/>
        </authorList>
    </citation>
    <scope>NUCLEOTIDE SEQUENCE</scope>
    <source>
        <strain evidence="9">ChiSxjej1B13-7958</strain>
    </source>
</reference>
<keyword evidence="4" id="KW-0804">Transcription</keyword>
<dbReference type="SUPFAM" id="SSF46689">
    <property type="entry name" value="Homeodomain-like"/>
    <property type="match status" value="2"/>
</dbReference>
<dbReference type="SMART" id="SM00448">
    <property type="entry name" value="REC"/>
    <property type="match status" value="1"/>
</dbReference>
<dbReference type="CDD" id="cd17536">
    <property type="entry name" value="REC_YesN-like"/>
    <property type="match status" value="1"/>
</dbReference>
<dbReference type="EMBL" id="DVGZ01000052">
    <property type="protein sequence ID" value="HIR47009.1"/>
    <property type="molecule type" value="Genomic_DNA"/>
</dbReference>
<reference evidence="9" key="1">
    <citation type="submission" date="2020-10" db="EMBL/GenBank/DDBJ databases">
        <authorList>
            <person name="Gilroy R."/>
        </authorList>
    </citation>
    <scope>NUCLEOTIDE SEQUENCE</scope>
    <source>
        <strain evidence="9">ChiSxjej1B13-7958</strain>
    </source>
</reference>
<dbReference type="InterPro" id="IPR011006">
    <property type="entry name" value="CheY-like_superfamily"/>
</dbReference>
<dbReference type="InterPro" id="IPR018060">
    <property type="entry name" value="HTH_AraC"/>
</dbReference>
<dbReference type="InterPro" id="IPR020449">
    <property type="entry name" value="Tscrpt_reg_AraC-type_HTH"/>
</dbReference>
<evidence type="ECO:0000256" key="6">
    <source>
        <dbReference type="PROSITE-ProRule" id="PRU00169"/>
    </source>
</evidence>
<keyword evidence="6" id="KW-0597">Phosphoprotein</keyword>
<dbReference type="InterPro" id="IPR009057">
    <property type="entry name" value="Homeodomain-like_sf"/>
</dbReference>
<protein>
    <recommendedName>
        <fullName evidence="1">Stage 0 sporulation protein A homolog</fullName>
    </recommendedName>
</protein>
<dbReference type="PROSITE" id="PS00041">
    <property type="entry name" value="HTH_ARAC_FAMILY_1"/>
    <property type="match status" value="1"/>
</dbReference>
<dbReference type="AlphaFoldDB" id="A0A9D1DFI9"/>
<dbReference type="Gene3D" id="1.10.10.60">
    <property type="entry name" value="Homeodomain-like"/>
    <property type="match status" value="2"/>
</dbReference>
<dbReference type="Proteomes" id="UP000824242">
    <property type="component" value="Unassembled WGS sequence"/>
</dbReference>
<dbReference type="Gene3D" id="3.40.50.2300">
    <property type="match status" value="1"/>
</dbReference>